<feature type="compositionally biased region" description="Low complexity" evidence="1">
    <location>
        <begin position="153"/>
        <end position="162"/>
    </location>
</feature>
<proteinExistence type="predicted"/>
<dbReference type="PANTHER" id="PTHR13582:SF0">
    <property type="entry name" value="M-PHASE PHOSPHOPROTEIN 6"/>
    <property type="match status" value="1"/>
</dbReference>
<reference evidence="2 3" key="1">
    <citation type="journal article" date="2023" name="Hortic Res">
        <title>Pangenome of water caltrop reveals structural variations and asymmetric subgenome divergence after allopolyploidization.</title>
        <authorList>
            <person name="Zhang X."/>
            <person name="Chen Y."/>
            <person name="Wang L."/>
            <person name="Yuan Y."/>
            <person name="Fang M."/>
            <person name="Shi L."/>
            <person name="Lu R."/>
            <person name="Comes H.P."/>
            <person name="Ma Y."/>
            <person name="Chen Y."/>
            <person name="Huang G."/>
            <person name="Zhou Y."/>
            <person name="Zheng Z."/>
            <person name="Qiu Y."/>
        </authorList>
    </citation>
    <scope>NUCLEOTIDE SEQUENCE [LARGE SCALE GENOMIC DNA]</scope>
    <source>
        <strain evidence="2">F231</strain>
    </source>
</reference>
<comment type="caution">
    <text evidence="2">The sequence shown here is derived from an EMBL/GenBank/DDBJ whole genome shotgun (WGS) entry which is preliminary data.</text>
</comment>
<name>A0AAN7QYZ9_TRANT</name>
<dbReference type="PANTHER" id="PTHR13582">
    <property type="entry name" value="M-PHASE PHOSPHOPROTEIN 6"/>
    <property type="match status" value="1"/>
</dbReference>
<accession>A0AAN7QYZ9</accession>
<gene>
    <name evidence="2" type="ORF">SAY86_001808</name>
</gene>
<feature type="compositionally biased region" description="Polar residues" evidence="1">
    <location>
        <begin position="137"/>
        <end position="152"/>
    </location>
</feature>
<evidence type="ECO:0008006" key="4">
    <source>
        <dbReference type="Google" id="ProtNLM"/>
    </source>
</evidence>
<sequence>MAKRELSSNLRSMKFMQRALRSDEKSEKEGEDTKPDGALFPSTTSSRKCLVIMEGDPHPGAAGGRMSFQNFNPLIEKINETQSTGEAPTVSPNAQGAYVRENASSSEGSEYMDMEEETHVANGNLKRKQVEVVGDTQHPSKSPRNGQGIQTPSSSNSRSSRNQPKREKLDWSVLRPPKDQQRKG</sequence>
<feature type="compositionally biased region" description="Polar residues" evidence="1">
    <location>
        <begin position="80"/>
        <end position="94"/>
    </location>
</feature>
<dbReference type="AlphaFoldDB" id="A0AAN7QYZ9"/>
<evidence type="ECO:0000256" key="1">
    <source>
        <dbReference type="SAM" id="MobiDB-lite"/>
    </source>
</evidence>
<evidence type="ECO:0000313" key="3">
    <source>
        <dbReference type="Proteomes" id="UP001346149"/>
    </source>
</evidence>
<dbReference type="Proteomes" id="UP001346149">
    <property type="component" value="Unassembled WGS sequence"/>
</dbReference>
<dbReference type="GO" id="GO:0000460">
    <property type="term" value="P:maturation of 5.8S rRNA"/>
    <property type="evidence" value="ECO:0007669"/>
    <property type="project" value="TreeGrafter"/>
</dbReference>
<feature type="compositionally biased region" description="Basic and acidic residues" evidence="1">
    <location>
        <begin position="164"/>
        <end position="184"/>
    </location>
</feature>
<dbReference type="Pfam" id="PF10175">
    <property type="entry name" value="MPP6"/>
    <property type="match status" value="1"/>
</dbReference>
<evidence type="ECO:0000313" key="2">
    <source>
        <dbReference type="EMBL" id="KAK4785119.1"/>
    </source>
</evidence>
<organism evidence="2 3">
    <name type="scientific">Trapa natans</name>
    <name type="common">Water chestnut</name>
    <dbReference type="NCBI Taxonomy" id="22666"/>
    <lineage>
        <taxon>Eukaryota</taxon>
        <taxon>Viridiplantae</taxon>
        <taxon>Streptophyta</taxon>
        <taxon>Embryophyta</taxon>
        <taxon>Tracheophyta</taxon>
        <taxon>Spermatophyta</taxon>
        <taxon>Magnoliopsida</taxon>
        <taxon>eudicotyledons</taxon>
        <taxon>Gunneridae</taxon>
        <taxon>Pentapetalae</taxon>
        <taxon>rosids</taxon>
        <taxon>malvids</taxon>
        <taxon>Myrtales</taxon>
        <taxon>Lythraceae</taxon>
        <taxon>Trapa</taxon>
    </lineage>
</organism>
<keyword evidence="3" id="KW-1185">Reference proteome</keyword>
<feature type="region of interest" description="Disordered" evidence="1">
    <location>
        <begin position="79"/>
        <end position="184"/>
    </location>
</feature>
<feature type="compositionally biased region" description="Basic and acidic residues" evidence="1">
    <location>
        <begin position="20"/>
        <end position="35"/>
    </location>
</feature>
<dbReference type="EMBL" id="JAXQNO010000013">
    <property type="protein sequence ID" value="KAK4785119.1"/>
    <property type="molecule type" value="Genomic_DNA"/>
</dbReference>
<feature type="region of interest" description="Disordered" evidence="1">
    <location>
        <begin position="1"/>
        <end position="44"/>
    </location>
</feature>
<dbReference type="InterPro" id="IPR019324">
    <property type="entry name" value="MPP6"/>
</dbReference>
<protein>
    <recommendedName>
        <fullName evidence="4">M-phase phosphoprotein 6</fullName>
    </recommendedName>
</protein>